<name>A0A9C7F0F2_9VIRU</name>
<feature type="region of interest" description="Disordered" evidence="1">
    <location>
        <begin position="124"/>
        <end position="165"/>
    </location>
</feature>
<organism evidence="2">
    <name type="scientific">Melicertus latisulcatus pemonivirus</name>
    <dbReference type="NCBI Taxonomy" id="2984278"/>
    <lineage>
        <taxon>Viruses</taxon>
        <taxon>Viruses incertae sedis</taxon>
        <taxon>Naldaviricetes</taxon>
        <taxon>Nimaviridae</taxon>
    </lineage>
</organism>
<feature type="compositionally biased region" description="Basic and acidic residues" evidence="1">
    <location>
        <begin position="1"/>
        <end position="20"/>
    </location>
</feature>
<feature type="compositionally biased region" description="Low complexity" evidence="1">
    <location>
        <begin position="40"/>
        <end position="50"/>
    </location>
</feature>
<proteinExistence type="predicted"/>
<feature type="region of interest" description="Disordered" evidence="1">
    <location>
        <begin position="1"/>
        <end position="101"/>
    </location>
</feature>
<sequence length="287" mass="33895">MKYSDKWHHKDSTYRIESKEQYGASRRKRKHPSSDDDTITRTTSSTAASETKTKKKRIKKEEISFNHHSNDYGTTSTTTLSATDSRSKKREIAISSTQPRDVGHLESFVSKGRRCRFARSDGAETSLGDKWNTTKPSQTEMEKKRNRKEELSSNRSKSFDDSEDNDDMKLRKKIFRELFFCRAKNSRPKDMQKPRPKNWKICNGNIVCSLSEKTTCCCERIMADLKDLQRSWFTSEVPPFKRHWPNPINDMELLNRMRCQERRILLKEQRKNDMLRKEILCLRARLR</sequence>
<evidence type="ECO:0000256" key="1">
    <source>
        <dbReference type="SAM" id="MobiDB-lite"/>
    </source>
</evidence>
<reference evidence="2" key="1">
    <citation type="submission" date="2022-10" db="EMBL/GenBank/DDBJ databases">
        <title>Genome sequences of endogenous nimaviruses in decapod crustaceans.</title>
        <authorList>
            <person name="Kawato S."/>
            <person name="Nozaki R."/>
            <person name="Kondo H."/>
            <person name="Hirono I."/>
        </authorList>
    </citation>
    <scope>NUCLEOTIDE SEQUENCE</scope>
    <source>
        <strain evidence="2">Okinawa2016</strain>
    </source>
</reference>
<feature type="compositionally biased region" description="Low complexity" evidence="1">
    <location>
        <begin position="74"/>
        <end position="84"/>
    </location>
</feature>
<feature type="compositionally biased region" description="Basic and acidic residues" evidence="1">
    <location>
        <begin position="59"/>
        <end position="70"/>
    </location>
</feature>
<dbReference type="EMBL" id="LC738875">
    <property type="protein sequence ID" value="BDT62481.1"/>
    <property type="molecule type" value="Genomic_DNA"/>
</dbReference>
<protein>
    <submittedName>
        <fullName evidence="2">Uncharacterized protein</fullName>
    </submittedName>
</protein>
<feature type="compositionally biased region" description="Basic and acidic residues" evidence="1">
    <location>
        <begin position="140"/>
        <end position="160"/>
    </location>
</feature>
<accession>A0A9C7F0F2</accession>
<evidence type="ECO:0000313" key="2">
    <source>
        <dbReference type="EMBL" id="BDT62481.1"/>
    </source>
</evidence>